<dbReference type="Pfam" id="PF05867">
    <property type="entry name" value="DUF851"/>
    <property type="match status" value="1"/>
</dbReference>
<name>A0AAD5N4F2_PARTN</name>
<keyword evidence="2" id="KW-1185">Reference proteome</keyword>
<evidence type="ECO:0000313" key="1">
    <source>
        <dbReference type="EMBL" id="KAJ1361462.1"/>
    </source>
</evidence>
<dbReference type="EMBL" id="JAHQIW010004207">
    <property type="protein sequence ID" value="KAJ1361462.1"/>
    <property type="molecule type" value="Genomic_DNA"/>
</dbReference>
<evidence type="ECO:0000313" key="2">
    <source>
        <dbReference type="Proteomes" id="UP001196413"/>
    </source>
</evidence>
<accession>A0AAD5N4F2</accession>
<dbReference type="AlphaFoldDB" id="A0AAD5N4F2"/>
<protein>
    <submittedName>
        <fullName evidence="1">Uncharacterized protein</fullName>
    </submittedName>
</protein>
<sequence length="235" mass="26868">MPILTDNKCNGGKLLSNNLPFWWNPEKLVRFGTSVAYYVRSDCLARIIKATVLRVIPTNGSNGHRWISEDKDITDDDIVMYTNVIIKVLENRLKLVPMPDIQIILDPVEDLTVLQARKAQCFTKDIIFGNTVRSMVNLNEMSLRMLLNTSKGCAPESDVMRSINIGNQRYEPFTRFVSCTCLLLQLVPPGSIPTREESPTNFLHSIYGETITMTLFQSVKRDYFRLIMISKCNRE</sequence>
<dbReference type="InterPro" id="IPR008569">
    <property type="entry name" value="DUF851"/>
</dbReference>
<comment type="caution">
    <text evidence="1">The sequence shown here is derived from an EMBL/GenBank/DDBJ whole genome shotgun (WGS) entry which is preliminary data.</text>
</comment>
<gene>
    <name evidence="1" type="ORF">KIN20_020722</name>
</gene>
<proteinExistence type="predicted"/>
<reference evidence="1" key="1">
    <citation type="submission" date="2021-06" db="EMBL/GenBank/DDBJ databases">
        <title>Parelaphostrongylus tenuis whole genome reference sequence.</title>
        <authorList>
            <person name="Garwood T.J."/>
            <person name="Larsen P.A."/>
            <person name="Fountain-Jones N.M."/>
            <person name="Garbe J.R."/>
            <person name="Macchietto M.G."/>
            <person name="Kania S.A."/>
            <person name="Gerhold R.W."/>
            <person name="Richards J.E."/>
            <person name="Wolf T.M."/>
        </authorList>
    </citation>
    <scope>NUCLEOTIDE SEQUENCE</scope>
    <source>
        <strain evidence="1">MNPRO001-30</strain>
        <tissue evidence="1">Meninges</tissue>
    </source>
</reference>
<organism evidence="1 2">
    <name type="scientific">Parelaphostrongylus tenuis</name>
    <name type="common">Meningeal worm</name>
    <dbReference type="NCBI Taxonomy" id="148309"/>
    <lineage>
        <taxon>Eukaryota</taxon>
        <taxon>Metazoa</taxon>
        <taxon>Ecdysozoa</taxon>
        <taxon>Nematoda</taxon>
        <taxon>Chromadorea</taxon>
        <taxon>Rhabditida</taxon>
        <taxon>Rhabditina</taxon>
        <taxon>Rhabditomorpha</taxon>
        <taxon>Strongyloidea</taxon>
        <taxon>Metastrongylidae</taxon>
        <taxon>Parelaphostrongylus</taxon>
    </lineage>
</organism>
<dbReference type="Proteomes" id="UP001196413">
    <property type="component" value="Unassembled WGS sequence"/>
</dbReference>